<dbReference type="EMBL" id="MF501084">
    <property type="protein sequence ID" value="AWD60998.1"/>
    <property type="molecule type" value="Genomic_RNA"/>
</dbReference>
<dbReference type="InterPro" id="IPR012344">
    <property type="entry name" value="Matrix_HIV/RSV_N"/>
</dbReference>
<keyword evidence="20 28" id="KW-0694">RNA-binding</keyword>
<evidence type="ECO:0000256" key="7">
    <source>
        <dbReference type="ARBA" id="ARBA00022561"/>
    </source>
</evidence>
<dbReference type="PANTHER" id="PTHR40389">
    <property type="entry name" value="ENDOGENOUS RETROVIRUS GROUP K MEMBER 24 GAG POLYPROTEIN-RELATED"/>
    <property type="match status" value="1"/>
</dbReference>
<keyword evidence="7 28" id="KW-0167">Capsid protein</keyword>
<evidence type="ECO:0000313" key="33">
    <source>
        <dbReference type="EMBL" id="AWD60998.1"/>
    </source>
</evidence>
<evidence type="ECO:0000256" key="1">
    <source>
        <dbReference type="ARBA" id="ARBA00004425"/>
    </source>
</evidence>
<dbReference type="SUPFAM" id="SSF47836">
    <property type="entry name" value="Retroviral matrix proteins"/>
    <property type="match status" value="1"/>
</dbReference>
<dbReference type="GO" id="GO:0019013">
    <property type="term" value="C:viral nucleocapsid"/>
    <property type="evidence" value="ECO:0007669"/>
    <property type="project" value="UniProtKB-KW"/>
</dbReference>
<dbReference type="GO" id="GO:0055036">
    <property type="term" value="C:virion membrane"/>
    <property type="evidence" value="ECO:0007669"/>
    <property type="project" value="UniProtKB-SubCell"/>
</dbReference>
<dbReference type="Gene3D" id="1.10.150.90">
    <property type="entry name" value="Immunodeficiency lentiviruses, gag gene matrix protein p17"/>
    <property type="match status" value="1"/>
</dbReference>
<dbReference type="FunFam" id="1.10.375.10:FF:000001">
    <property type="entry name" value="Gag polyprotein"/>
    <property type="match status" value="1"/>
</dbReference>
<keyword evidence="8 28" id="KW-1048">Host nucleus</keyword>
<keyword evidence="15" id="KW-0688">Ribosomal frameshifting</keyword>
<keyword evidence="23" id="KW-0472">Membrane</keyword>
<dbReference type="SMART" id="SM00343">
    <property type="entry name" value="ZnF_C2HC"/>
    <property type="match status" value="2"/>
</dbReference>
<dbReference type="GO" id="GO:0020002">
    <property type="term" value="C:host cell plasma membrane"/>
    <property type="evidence" value="ECO:0007669"/>
    <property type="project" value="UniProtKB-SubCell"/>
</dbReference>
<protein>
    <recommendedName>
        <fullName evidence="28">Gag polyprotein</fullName>
    </recommendedName>
    <component>
        <recommendedName>
            <fullName evidence="28">Matrix protein p17</fullName>
            <shortName evidence="28">MA</shortName>
        </recommendedName>
    </component>
</protein>
<organism evidence="32">
    <name type="scientific">Human immunodeficiency virus type 1</name>
    <name type="common">HIV-1</name>
    <dbReference type="NCBI Taxonomy" id="11676"/>
    <lineage>
        <taxon>Viruses</taxon>
        <taxon>Riboviria</taxon>
        <taxon>Pararnavirae</taxon>
        <taxon>Artverviricota</taxon>
        <taxon>Revtraviricetes</taxon>
        <taxon>Ortervirales</taxon>
        <taxon>Retroviridae</taxon>
        <taxon>Orthoretrovirinae</taxon>
        <taxon>Lentivirus</taxon>
        <taxon>Lentivirus humimdef1</taxon>
    </lineage>
</organism>
<feature type="domain" description="CCHC-type" evidence="31">
    <location>
        <begin position="410"/>
        <end position="425"/>
    </location>
</feature>
<dbReference type="Pfam" id="PF19317">
    <property type="entry name" value="Gag_p24_C"/>
    <property type="match status" value="1"/>
</dbReference>
<comment type="similarity">
    <text evidence="3">Belongs to the primate lentivirus group gag polyprotein family.</text>
</comment>
<gene>
    <name evidence="32" type="primary">gag</name>
</gene>
<dbReference type="PANTHER" id="PTHR40389:SF4">
    <property type="match status" value="1"/>
</dbReference>
<dbReference type="GO" id="GO:0003723">
    <property type="term" value="F:RNA binding"/>
    <property type="evidence" value="ECO:0007669"/>
    <property type="project" value="UniProtKB-KW"/>
</dbReference>
<dbReference type="Gene3D" id="1.20.5.760">
    <property type="entry name" value="Single helix bin"/>
    <property type="match status" value="1"/>
</dbReference>
<evidence type="ECO:0000256" key="17">
    <source>
        <dbReference type="ARBA" id="ARBA00022833"/>
    </source>
</evidence>
<evidence type="ECO:0000256" key="26">
    <source>
        <dbReference type="ARBA" id="ARBA00037826"/>
    </source>
</evidence>
<dbReference type="FunFam" id="4.10.60.10:FF:000001">
    <property type="entry name" value="Gag polyprotein"/>
    <property type="match status" value="1"/>
</dbReference>
<name>R9TKL3_HV1</name>
<dbReference type="GO" id="GO:0075523">
    <property type="term" value="P:viral translational frameshifting"/>
    <property type="evidence" value="ECO:0007669"/>
    <property type="project" value="UniProtKB-KW"/>
</dbReference>
<dbReference type="InterPro" id="IPR001878">
    <property type="entry name" value="Znf_CCHC"/>
</dbReference>
<evidence type="ECO:0000256" key="14">
    <source>
        <dbReference type="ARBA" id="ARBA00022737"/>
    </source>
</evidence>
<keyword evidence="25" id="KW-0449">Lipoprotein</keyword>
<dbReference type="InterPro" id="IPR008919">
    <property type="entry name" value="Retrov_capsid_N"/>
</dbReference>
<keyword evidence="21" id="KW-1039">Host endosome</keyword>
<dbReference type="GO" id="GO:0072494">
    <property type="term" value="C:host multivesicular body"/>
    <property type="evidence" value="ECO:0007669"/>
    <property type="project" value="UniProtKB-SubCell"/>
</dbReference>
<dbReference type="InterPro" id="IPR000071">
    <property type="entry name" value="Lentvrl_matrix_N"/>
</dbReference>
<evidence type="ECO:0000256" key="8">
    <source>
        <dbReference type="ARBA" id="ARBA00022562"/>
    </source>
</evidence>
<evidence type="ECO:0000256" key="6">
    <source>
        <dbReference type="ARBA" id="ARBA00022553"/>
    </source>
</evidence>
<reference evidence="33" key="2">
    <citation type="journal article" date="2018" name="Nat. Commun.">
        <title>Tracking HIV-1 recombination to resolve its contribution to HIV-1 evolution in natural infection.</title>
        <authorList>
            <person name="Song H."/>
            <person name="Giorgi E.E."/>
            <person name="Ganusov V.V."/>
            <person name="Cai F."/>
            <person name="Athreya G."/>
            <person name="Yoon H."/>
            <person name="Carja O."/>
            <person name="Hora B."/>
            <person name="Hraber P."/>
            <person name="Jiang C."/>
            <person name="Wang S."/>
            <person name="Li H."/>
            <person name="Salazar-Gonzalez J.F."/>
            <person name="Salazar M.G."/>
            <person name="Goonetilleke N."/>
            <person name="Keele B."/>
            <person name="Montefiori D.C."/>
            <person name="Cohen M.S."/>
            <person name="Shaw G.M."/>
            <person name="Hahn B.H."/>
            <person name="McMichael A.J."/>
            <person name="Haynes B.F."/>
            <person name="Korber B."/>
            <person name="Battacharya T."/>
            <person name="Gao F."/>
        </authorList>
    </citation>
    <scope>NUCLEOTIDE SEQUENCE</scope>
    <source>
        <strain evidence="33">705010078.5.d0208.ipe032.gp12_ambcode</strain>
    </source>
</reference>
<dbReference type="FunFam" id="1.10.1200.30:FF:000001">
    <property type="entry name" value="Gag polyprotein"/>
    <property type="match status" value="1"/>
</dbReference>
<evidence type="ECO:0000256" key="4">
    <source>
        <dbReference type="ARBA" id="ARBA00022462"/>
    </source>
</evidence>
<evidence type="ECO:0000256" key="10">
    <source>
        <dbReference type="ARBA" id="ARBA00022612"/>
    </source>
</evidence>
<reference evidence="32" key="1">
    <citation type="journal article" date="2014" name="Retrovirology">
        <title>Recombination-mediated escape from primary CD8+ T cells in acute HIV-1 infection.</title>
        <authorList>
            <person name="Ritchie A."/>
            <person name="Cai F."/>
            <person name="Smith N."/>
            <person name="Chen S."/>
            <person name="Song H."/>
            <person name="Brackenridge S."/>
            <person name="Abdool Karim S.S."/>
            <person name="Korber B.T."/>
            <person name="McMichael A.J."/>
            <person name="Gao F."/>
            <person name="Goonetilleke N."/>
        </authorList>
    </citation>
    <scope>NUCLEOTIDE SEQUENCE</scope>
    <source>
        <strain evidence="32">CH0078.w24.gp12</strain>
    </source>
</reference>
<dbReference type="EMBL" id="KC149087">
    <property type="protein sequence ID" value="AGN31922.1"/>
    <property type="molecule type" value="Genomic_DNA"/>
</dbReference>
<evidence type="ECO:0000256" key="9">
    <source>
        <dbReference type="ARBA" id="ARBA00022581"/>
    </source>
</evidence>
<accession>R9TKL3</accession>
<keyword evidence="29" id="KW-0175">Coiled coil</keyword>
<evidence type="ECO:0000256" key="20">
    <source>
        <dbReference type="ARBA" id="ARBA00022884"/>
    </source>
</evidence>
<evidence type="ECO:0000256" key="12">
    <source>
        <dbReference type="ARBA" id="ARBA00022707"/>
    </source>
</evidence>
<keyword evidence="11" id="KW-1198">Viral budding</keyword>
<comment type="subcellular location">
    <subcellularLocation>
        <location evidence="1">Host cell membrane</location>
        <topology evidence="1">Lipid-anchor</topology>
    </subcellularLocation>
    <subcellularLocation>
        <location evidence="2">Host endosome</location>
        <location evidence="2">Host multivesicular body</location>
    </subcellularLocation>
    <subcellularLocation>
        <location evidence="26">Virion membrane</location>
        <topology evidence="26">Lipid-anchor</topology>
    </subcellularLocation>
    <subcellularLocation>
        <location evidence="28">Virion</location>
    </subcellularLocation>
    <subcellularLocation>
        <location evidence="28">Host cytoplasm</location>
    </subcellularLocation>
    <subcellularLocation>
        <location evidence="28">Host nucleus</location>
    </subcellularLocation>
</comment>
<dbReference type="GO" id="GO:0005198">
    <property type="term" value="F:structural molecule activity"/>
    <property type="evidence" value="ECO:0007669"/>
    <property type="project" value="InterPro"/>
</dbReference>
<evidence type="ECO:0000256" key="24">
    <source>
        <dbReference type="ARBA" id="ARBA00023200"/>
    </source>
</evidence>
<dbReference type="Gene3D" id="1.10.1200.30">
    <property type="match status" value="1"/>
</dbReference>
<proteinExistence type="inferred from homology"/>
<dbReference type="Pfam" id="PF00540">
    <property type="entry name" value="Gag_p17"/>
    <property type="match status" value="1"/>
</dbReference>
<dbReference type="Pfam" id="PF00607">
    <property type="entry name" value="Gag_p24"/>
    <property type="match status" value="1"/>
</dbReference>
<evidence type="ECO:0000256" key="22">
    <source>
        <dbReference type="ARBA" id="ARBA00023086"/>
    </source>
</evidence>
<keyword evidence="10" id="KW-1188">Viral release from host cell</keyword>
<evidence type="ECO:0000256" key="29">
    <source>
        <dbReference type="SAM" id="Coils"/>
    </source>
</evidence>
<dbReference type="InterPro" id="IPR010999">
    <property type="entry name" value="Retrovr_matrix"/>
</dbReference>
<keyword evidence="5" id="KW-1032">Host cell membrane</keyword>
<keyword evidence="6" id="KW-0597">Phosphoprotein</keyword>
<keyword evidence="13 28" id="KW-0479">Metal-binding</keyword>
<feature type="compositionally biased region" description="Pro residues" evidence="30">
    <location>
        <begin position="452"/>
        <end position="462"/>
    </location>
</feature>
<feature type="region of interest" description="Disordered" evidence="30">
    <location>
        <begin position="434"/>
        <end position="496"/>
    </location>
</feature>
<dbReference type="PRINTS" id="PR00234">
    <property type="entry name" value="HIV1MATRIX"/>
</dbReference>
<dbReference type="Gene3D" id="6.10.250.390">
    <property type="match status" value="1"/>
</dbReference>
<evidence type="ECO:0000256" key="15">
    <source>
        <dbReference type="ARBA" id="ARBA00022758"/>
    </source>
</evidence>
<evidence type="ECO:0000256" key="11">
    <source>
        <dbReference type="ARBA" id="ARBA00022637"/>
    </source>
</evidence>
<dbReference type="InterPro" id="IPR008916">
    <property type="entry name" value="Retrov_capsid_C"/>
</dbReference>
<dbReference type="InterPro" id="IPR036875">
    <property type="entry name" value="Znf_CCHC_sf"/>
</dbReference>
<keyword evidence="22 28" id="KW-0543">Viral nucleoprotein</keyword>
<evidence type="ECO:0000256" key="3">
    <source>
        <dbReference type="ARBA" id="ARBA00008364"/>
    </source>
</evidence>
<keyword evidence="17 28" id="KW-0862">Zinc</keyword>
<dbReference type="SUPFAM" id="SSF47943">
    <property type="entry name" value="Retrovirus capsid protein, N-terminal core domain"/>
    <property type="match status" value="1"/>
</dbReference>
<feature type="domain" description="CCHC-type" evidence="31">
    <location>
        <begin position="388"/>
        <end position="403"/>
    </location>
</feature>
<evidence type="ECO:0000256" key="18">
    <source>
        <dbReference type="ARBA" id="ARBA00022844"/>
    </source>
</evidence>
<keyword evidence="4" id="KW-1187">Viral budding via the host ESCRT complexes</keyword>
<feature type="coiled-coil region" evidence="29">
    <location>
        <begin position="87"/>
        <end position="121"/>
    </location>
</feature>
<keyword evidence="24 28" id="KW-1035">Host cytoplasm</keyword>
<evidence type="ECO:0000256" key="5">
    <source>
        <dbReference type="ARBA" id="ARBA00022511"/>
    </source>
</evidence>
<dbReference type="Gene3D" id="1.10.375.10">
    <property type="entry name" value="Human Immunodeficiency Virus Type 1 Capsid Protein"/>
    <property type="match status" value="1"/>
</dbReference>
<keyword evidence="18 28" id="KW-0946">Virion</keyword>
<organismHost>
    <name type="scientific">Homo sapiens</name>
    <name type="common">Human</name>
    <dbReference type="NCBI Taxonomy" id="9606"/>
</organismHost>
<evidence type="ECO:0000256" key="2">
    <source>
        <dbReference type="ARBA" id="ARBA00004560"/>
    </source>
</evidence>
<evidence type="ECO:0000256" key="13">
    <source>
        <dbReference type="ARBA" id="ARBA00022723"/>
    </source>
</evidence>
<dbReference type="Gene3D" id="4.10.60.10">
    <property type="entry name" value="Zinc finger, CCHC-type"/>
    <property type="match status" value="1"/>
</dbReference>
<comment type="PTM">
    <molecule>Gag-Pol polyprotein</molecule>
    <text evidence="28">Specific enzymatic cleavages by the viral protease yield mature proteins.</text>
</comment>
<comment type="subcellular location">
    <molecule>Matrix protein p17</molecule>
    <subcellularLocation>
        <location evidence="28">Virion membrane</location>
        <topology evidence="28">Lipid-anchor</topology>
    </subcellularLocation>
    <subcellularLocation>
        <location evidence="28">Host nucleus</location>
    </subcellularLocation>
    <subcellularLocation>
        <location evidence="28">Host cytoplasm</location>
    </subcellularLocation>
</comment>
<evidence type="ECO:0000256" key="21">
    <source>
        <dbReference type="ARBA" id="ARBA00023046"/>
    </source>
</evidence>
<dbReference type="GO" id="GO:0008270">
    <property type="term" value="F:zinc ion binding"/>
    <property type="evidence" value="ECO:0007669"/>
    <property type="project" value="UniProtKB-KW"/>
</dbReference>
<keyword evidence="14" id="KW-0677">Repeat</keyword>
<evidence type="ECO:0000256" key="27">
    <source>
        <dbReference type="PROSITE-ProRule" id="PRU00047"/>
    </source>
</evidence>
<evidence type="ECO:0000256" key="23">
    <source>
        <dbReference type="ARBA" id="ARBA00023136"/>
    </source>
</evidence>
<keyword evidence="9 28" id="KW-0945">Host-virus interaction</keyword>
<dbReference type="Pfam" id="PF00098">
    <property type="entry name" value="zf-CCHC"/>
    <property type="match status" value="2"/>
</dbReference>
<evidence type="ECO:0000256" key="19">
    <source>
        <dbReference type="ARBA" id="ARBA00022870"/>
    </source>
</evidence>
<dbReference type="PROSITE" id="PS50158">
    <property type="entry name" value="ZF_CCHC"/>
    <property type="match status" value="2"/>
</dbReference>
<keyword evidence="12" id="KW-0519">Myristate</keyword>
<feature type="compositionally biased region" description="Basic and acidic residues" evidence="30">
    <location>
        <begin position="467"/>
        <end position="481"/>
    </location>
</feature>
<keyword evidence="19" id="KW-1043">Host membrane</keyword>
<evidence type="ECO:0000256" key="30">
    <source>
        <dbReference type="SAM" id="MobiDB-lite"/>
    </source>
</evidence>
<dbReference type="GO" id="GO:0042025">
    <property type="term" value="C:host cell nucleus"/>
    <property type="evidence" value="ECO:0007669"/>
    <property type="project" value="UniProtKB-SubCell"/>
</dbReference>
<dbReference type="InterPro" id="IPR050195">
    <property type="entry name" value="Primate_lentivir_Gag_pol-like"/>
</dbReference>
<evidence type="ECO:0000256" key="25">
    <source>
        <dbReference type="ARBA" id="ARBA00023288"/>
    </source>
</evidence>
<evidence type="ECO:0000313" key="32">
    <source>
        <dbReference type="EMBL" id="AGN31922.1"/>
    </source>
</evidence>
<dbReference type="SUPFAM" id="SSF47353">
    <property type="entry name" value="Retrovirus capsid dimerization domain-like"/>
    <property type="match status" value="1"/>
</dbReference>
<dbReference type="GO" id="GO:0039702">
    <property type="term" value="P:viral budding via host ESCRT complex"/>
    <property type="evidence" value="ECO:0007669"/>
    <property type="project" value="UniProtKB-KW"/>
</dbReference>
<evidence type="ECO:0000256" key="16">
    <source>
        <dbReference type="ARBA" id="ARBA00022771"/>
    </source>
</evidence>
<sequence>MGARASILRGEKLYTWERIKLRPGGKKPYRLKHLVWASRELEKFALNPGLLETAEGCKQIIKQLHPALQTGTEELKSLFNTVATLYCVHAKIEIRDTKEALDKIEEEQNKCQQKAQQAEAADTGKVSQNYPIVQNLQGQMVHQAISPRTLNAWVKVIEEKAFSPEVIPMFTALSEGATPQDLNTMLNTVGGHQAAMQMLKDTINEEAAEWDRTHPVHAGPIAPGQMREPRGSDIAGTTSTLQEQIAWMTSNPPVPVGEIYKRWIILGLNKIVRMYSPVSILDIRQGPKEPFRDYVDRFFKTLRAEQATQEVKNWMTDTLLVQNANPDCKTILRALGPGATLEEMMTACQGVGGPGHKAKVLAEAMSQVNNTNILMQRSNFKGPKRIIKCFNCGKEGHIARNCRAPRKKGCWKCGKEGHQMKDCTERQANFLGKIWPSHKGRPGNFLQSRPEPTAPPAEPTAPPAESFKFEETPTPKQDREPLTSLKSLFGSDPLSQ</sequence>
<evidence type="ECO:0000256" key="28">
    <source>
        <dbReference type="RuleBase" id="RU004487"/>
    </source>
</evidence>
<dbReference type="InterPro" id="IPR045345">
    <property type="entry name" value="Gag_p24_C"/>
</dbReference>
<dbReference type="SUPFAM" id="SSF57756">
    <property type="entry name" value="Retrovirus zinc finger-like domains"/>
    <property type="match status" value="1"/>
</dbReference>
<evidence type="ECO:0000259" key="31">
    <source>
        <dbReference type="PROSITE" id="PS50158"/>
    </source>
</evidence>
<keyword evidence="16 27" id="KW-0863">Zinc-finger</keyword>